<comment type="similarity">
    <text evidence="4 14">Belongs to the cytochrome P450 family.</text>
</comment>
<gene>
    <name evidence="15" type="ORF">AGLY_008260</name>
</gene>
<sequence>HLDDNITLSQQKHEIPTTQDRHNNNIIPTDRNNRQNSCSVAVDRSTHIITVPSCVRIVLVVFPCKQSWTMYSFTDNWWTNTITLCATIVTITYYFCVSTFKKWEKLNVPYIKPIPLFGNFLGIASGKDHPLEFYGRIYDQFSGHKYGGLFQMRTPYLMIRDPEIINDVLIKAFASFPDRGIYSDFSVNPLSNNLFFMENPQWKTIRSKLSPAFTSGKLKNMYNQMKECCDILMKNIDILREKNNEIEVRDILGKYATDVIGACAFGLKINSINDDQSKFRKYGKSIFTPSIRALLRELCLMINPSLLKVIRVKDFSTEATEFFHRVFKETITYRLENKIVRNDYVDYLLQARKDLVLNPNLPKHEKFTETQIVANAFVMFVAGFETVSTTVSFCLYELALNKSIQDKVREEIQLKLSQNDGQIDNALLMDLNYLDMVIAETLRKYPPLVALFRKASKTYQVLNDSLKIEKGQQIIIPVYALHYDKQYYTDPEKFIPERFLPEEKAQRPSGIYLPFGDGPRICIGKRFAKIEMKLAIVEMLIKFEVFPCAKTEIPLRYSNKVLTLMPKHGIWLTFKKIN</sequence>
<evidence type="ECO:0000256" key="8">
    <source>
        <dbReference type="ARBA" id="ARBA00022848"/>
    </source>
</evidence>
<dbReference type="GO" id="GO:0016705">
    <property type="term" value="F:oxidoreductase activity, acting on paired donors, with incorporation or reduction of molecular oxygen"/>
    <property type="evidence" value="ECO:0007669"/>
    <property type="project" value="InterPro"/>
</dbReference>
<keyword evidence="5 13" id="KW-0349">Heme</keyword>
<dbReference type="InterPro" id="IPR050476">
    <property type="entry name" value="Insect_CytP450_Detox"/>
</dbReference>
<evidence type="ECO:0000256" key="9">
    <source>
        <dbReference type="ARBA" id="ARBA00023002"/>
    </source>
</evidence>
<evidence type="ECO:0000256" key="11">
    <source>
        <dbReference type="ARBA" id="ARBA00023033"/>
    </source>
</evidence>
<keyword evidence="16" id="KW-1185">Reference proteome</keyword>
<dbReference type="PRINTS" id="PR00463">
    <property type="entry name" value="EP450I"/>
</dbReference>
<keyword evidence="6 13" id="KW-0479">Metal-binding</keyword>
<keyword evidence="9 14" id="KW-0560">Oxidoreductase</keyword>
<dbReference type="GO" id="GO:0005506">
    <property type="term" value="F:iron ion binding"/>
    <property type="evidence" value="ECO:0007669"/>
    <property type="project" value="InterPro"/>
</dbReference>
<comment type="cofactor">
    <cofactor evidence="1 13">
        <name>heme</name>
        <dbReference type="ChEBI" id="CHEBI:30413"/>
    </cofactor>
</comment>
<name>A0A6G0TLI6_APHGL</name>
<dbReference type="PROSITE" id="PS00086">
    <property type="entry name" value="CYTOCHROME_P450"/>
    <property type="match status" value="1"/>
</dbReference>
<evidence type="ECO:0000256" key="5">
    <source>
        <dbReference type="ARBA" id="ARBA00022617"/>
    </source>
</evidence>
<feature type="non-terminal residue" evidence="15">
    <location>
        <position position="1"/>
    </location>
</feature>
<dbReference type="InterPro" id="IPR001128">
    <property type="entry name" value="Cyt_P450"/>
</dbReference>
<feature type="binding site" description="axial binding residue" evidence="13">
    <location>
        <position position="522"/>
    </location>
    <ligand>
        <name>heme</name>
        <dbReference type="ChEBI" id="CHEBI:30413"/>
    </ligand>
    <ligandPart>
        <name>Fe</name>
        <dbReference type="ChEBI" id="CHEBI:18248"/>
    </ligandPart>
</feature>
<evidence type="ECO:0000256" key="13">
    <source>
        <dbReference type="PIRSR" id="PIRSR602401-1"/>
    </source>
</evidence>
<keyword evidence="12" id="KW-0472">Membrane</keyword>
<keyword evidence="10 13" id="KW-0408">Iron</keyword>
<comment type="caution">
    <text evidence="15">The sequence shown here is derived from an EMBL/GenBank/DDBJ whole genome shotgun (WGS) entry which is preliminary data.</text>
</comment>
<dbReference type="PRINTS" id="PR00385">
    <property type="entry name" value="P450"/>
</dbReference>
<proteinExistence type="inferred from homology"/>
<evidence type="ECO:0000256" key="2">
    <source>
        <dbReference type="ARBA" id="ARBA00004174"/>
    </source>
</evidence>
<keyword evidence="11 14" id="KW-0503">Monooxygenase</keyword>
<organism evidence="15 16">
    <name type="scientific">Aphis glycines</name>
    <name type="common">Soybean aphid</name>
    <dbReference type="NCBI Taxonomy" id="307491"/>
    <lineage>
        <taxon>Eukaryota</taxon>
        <taxon>Metazoa</taxon>
        <taxon>Ecdysozoa</taxon>
        <taxon>Arthropoda</taxon>
        <taxon>Hexapoda</taxon>
        <taxon>Insecta</taxon>
        <taxon>Pterygota</taxon>
        <taxon>Neoptera</taxon>
        <taxon>Paraneoptera</taxon>
        <taxon>Hemiptera</taxon>
        <taxon>Sternorrhyncha</taxon>
        <taxon>Aphidomorpha</taxon>
        <taxon>Aphidoidea</taxon>
        <taxon>Aphididae</taxon>
        <taxon>Aphidini</taxon>
        <taxon>Aphis</taxon>
        <taxon>Aphis</taxon>
    </lineage>
</organism>
<evidence type="ECO:0000256" key="7">
    <source>
        <dbReference type="ARBA" id="ARBA00022824"/>
    </source>
</evidence>
<dbReference type="InterPro" id="IPR036396">
    <property type="entry name" value="Cyt_P450_sf"/>
</dbReference>
<dbReference type="InterPro" id="IPR017972">
    <property type="entry name" value="Cyt_P450_CS"/>
</dbReference>
<dbReference type="PANTHER" id="PTHR24292:SF54">
    <property type="entry name" value="CYP9F3-RELATED"/>
    <property type="match status" value="1"/>
</dbReference>
<dbReference type="CDD" id="cd11056">
    <property type="entry name" value="CYP6-like"/>
    <property type="match status" value="1"/>
</dbReference>
<dbReference type="FunFam" id="1.10.630.10:FF:000042">
    <property type="entry name" value="Cytochrome P450"/>
    <property type="match status" value="1"/>
</dbReference>
<dbReference type="AlphaFoldDB" id="A0A6G0TLI6"/>
<dbReference type="OrthoDB" id="2789670at2759"/>
<evidence type="ECO:0000256" key="14">
    <source>
        <dbReference type="RuleBase" id="RU000461"/>
    </source>
</evidence>
<reference evidence="15 16" key="1">
    <citation type="submission" date="2019-08" db="EMBL/GenBank/DDBJ databases">
        <title>The genome of the soybean aphid Biotype 1, its phylome, world population structure and adaptation to the North American continent.</title>
        <authorList>
            <person name="Giordano R."/>
            <person name="Donthu R.K."/>
            <person name="Hernandez A.G."/>
            <person name="Wright C.L."/>
            <person name="Zimin A.V."/>
        </authorList>
    </citation>
    <scope>NUCLEOTIDE SEQUENCE [LARGE SCALE GENOMIC DNA]</scope>
    <source>
        <tissue evidence="15">Whole aphids</tissue>
    </source>
</reference>
<dbReference type="Pfam" id="PF00067">
    <property type="entry name" value="p450"/>
    <property type="match status" value="1"/>
</dbReference>
<dbReference type="Gene3D" id="1.10.630.10">
    <property type="entry name" value="Cytochrome P450"/>
    <property type="match status" value="1"/>
</dbReference>
<keyword evidence="8" id="KW-0492">Microsome</keyword>
<dbReference type="SUPFAM" id="SSF48264">
    <property type="entry name" value="Cytochrome P450"/>
    <property type="match status" value="1"/>
</dbReference>
<dbReference type="GO" id="GO:0004497">
    <property type="term" value="F:monooxygenase activity"/>
    <property type="evidence" value="ECO:0007669"/>
    <property type="project" value="UniProtKB-KW"/>
</dbReference>
<evidence type="ECO:0008006" key="17">
    <source>
        <dbReference type="Google" id="ProtNLM"/>
    </source>
</evidence>
<dbReference type="Proteomes" id="UP000475862">
    <property type="component" value="Unassembled WGS sequence"/>
</dbReference>
<evidence type="ECO:0000256" key="6">
    <source>
        <dbReference type="ARBA" id="ARBA00022723"/>
    </source>
</evidence>
<evidence type="ECO:0000256" key="3">
    <source>
        <dbReference type="ARBA" id="ARBA00004406"/>
    </source>
</evidence>
<keyword evidence="7" id="KW-0256">Endoplasmic reticulum</keyword>
<dbReference type="GO" id="GO:0005789">
    <property type="term" value="C:endoplasmic reticulum membrane"/>
    <property type="evidence" value="ECO:0007669"/>
    <property type="project" value="UniProtKB-SubCell"/>
</dbReference>
<accession>A0A6G0TLI6</accession>
<dbReference type="InterPro" id="IPR002401">
    <property type="entry name" value="Cyt_P450_E_grp-I"/>
</dbReference>
<evidence type="ECO:0000256" key="10">
    <source>
        <dbReference type="ARBA" id="ARBA00023004"/>
    </source>
</evidence>
<evidence type="ECO:0000256" key="4">
    <source>
        <dbReference type="ARBA" id="ARBA00010617"/>
    </source>
</evidence>
<dbReference type="EMBL" id="VYZN01000027">
    <property type="protein sequence ID" value="KAE9534968.1"/>
    <property type="molecule type" value="Genomic_DNA"/>
</dbReference>
<evidence type="ECO:0000256" key="1">
    <source>
        <dbReference type="ARBA" id="ARBA00001971"/>
    </source>
</evidence>
<evidence type="ECO:0000313" key="15">
    <source>
        <dbReference type="EMBL" id="KAE9534968.1"/>
    </source>
</evidence>
<protein>
    <recommendedName>
        <fullName evidence="17">Cytochrome P450</fullName>
    </recommendedName>
</protein>
<evidence type="ECO:0000313" key="16">
    <source>
        <dbReference type="Proteomes" id="UP000475862"/>
    </source>
</evidence>
<dbReference type="GO" id="GO:0020037">
    <property type="term" value="F:heme binding"/>
    <property type="evidence" value="ECO:0007669"/>
    <property type="project" value="InterPro"/>
</dbReference>
<dbReference type="PANTHER" id="PTHR24292">
    <property type="entry name" value="CYTOCHROME P450"/>
    <property type="match status" value="1"/>
</dbReference>
<comment type="subcellular location">
    <subcellularLocation>
        <location evidence="3">Endoplasmic reticulum membrane</location>
        <topology evidence="3">Peripheral membrane protein</topology>
    </subcellularLocation>
    <subcellularLocation>
        <location evidence="2">Microsome membrane</location>
        <topology evidence="2">Peripheral membrane protein</topology>
    </subcellularLocation>
</comment>
<evidence type="ECO:0000256" key="12">
    <source>
        <dbReference type="ARBA" id="ARBA00023136"/>
    </source>
</evidence>